<gene>
    <name evidence="1" type="ORF">HMPREF9443_00402</name>
</gene>
<evidence type="ECO:0000313" key="1">
    <source>
        <dbReference type="EMBL" id="EFY05540.1"/>
    </source>
</evidence>
<name>E8LC36_9FIRM</name>
<reference evidence="1 2" key="1">
    <citation type="submission" date="2011-01" db="EMBL/GenBank/DDBJ databases">
        <authorList>
            <person name="Weinstock G."/>
            <person name="Sodergren E."/>
            <person name="Clifton S."/>
            <person name="Fulton L."/>
            <person name="Fulton B."/>
            <person name="Courtney L."/>
            <person name="Fronick C."/>
            <person name="Harrison M."/>
            <person name="Strong C."/>
            <person name="Farmer C."/>
            <person name="Delahaunty K."/>
            <person name="Markovic C."/>
            <person name="Hall O."/>
            <person name="Minx P."/>
            <person name="Tomlinson C."/>
            <person name="Mitreva M."/>
            <person name="Hou S."/>
            <person name="Chen J."/>
            <person name="Wollam A."/>
            <person name="Pepin K.H."/>
            <person name="Johnson M."/>
            <person name="Bhonagiri V."/>
            <person name="Zhang X."/>
            <person name="Suruliraj S."/>
            <person name="Warren W."/>
            <person name="Chinwalla A."/>
            <person name="Mardis E.R."/>
            <person name="Wilson R.K."/>
        </authorList>
    </citation>
    <scope>NUCLEOTIDE SEQUENCE [LARGE SCALE GENOMIC DNA]</scope>
    <source>
        <strain evidence="1 2">YIT 12067</strain>
    </source>
</reference>
<accession>E8LC36</accession>
<dbReference type="RefSeq" id="WP_009144793.1">
    <property type="nucleotide sequence ID" value="NZ_GL830857.1"/>
</dbReference>
<evidence type="ECO:0008006" key="3">
    <source>
        <dbReference type="Google" id="ProtNLM"/>
    </source>
</evidence>
<dbReference type="OrthoDB" id="6396118at2"/>
<sequence length="439" mass="50173">MSDTNNPNNFEFPFQKKHINACSGVEELLPLWKLAHKCEVNTDYITGNVPGNAFLPDGIINEESFAKSSPRILFIAKEAYWYGEHDDDKAATKNAETVMFWHRRVAYGEVPETIFSKRLAMLANAIFNDDFKTINKDHTALRSVAVINLNKRGGFVGCVWKTLEEYVKRYAEFISQEIELISPELIVCCGDGVRWLLENYIRLDKQINVISLYHPSCWSISDEKYLQMLQKALAGNVVSDSETLSVIENAIESENKNLSADKDIIESENVELPATKNVIEKEDSARSTYMKMYGAGTTFQFNKKANVYYDTLAHSPQNYPYIALYTDKTVRAIGKVNAVIVTEFADNVLLYRAEQGEITDERKQTILEAIEDGKKYGYNLLRCPHKYFFVEQFFQTEYKKTSYGGARFVKVFDLNKLLGIDELPSTEEIANILAEKTWE</sequence>
<proteinExistence type="predicted"/>
<evidence type="ECO:0000313" key="2">
    <source>
        <dbReference type="Proteomes" id="UP000004923"/>
    </source>
</evidence>
<dbReference type="EMBL" id="AEVN01000015">
    <property type="protein sequence ID" value="EFY05540.1"/>
    <property type="molecule type" value="Genomic_DNA"/>
</dbReference>
<comment type="caution">
    <text evidence="1">The sequence shown here is derived from an EMBL/GenBank/DDBJ whole genome shotgun (WGS) entry which is preliminary data.</text>
</comment>
<organism evidence="1 2">
    <name type="scientific">Phascolarctobacterium succinatutens YIT 12067</name>
    <dbReference type="NCBI Taxonomy" id="626939"/>
    <lineage>
        <taxon>Bacteria</taxon>
        <taxon>Bacillati</taxon>
        <taxon>Bacillota</taxon>
        <taxon>Negativicutes</taxon>
        <taxon>Acidaminococcales</taxon>
        <taxon>Acidaminococcaceae</taxon>
        <taxon>Phascolarctobacterium</taxon>
    </lineage>
</organism>
<protein>
    <recommendedName>
        <fullName evidence="3">Uracil-DNA glycosylase-like domain-containing protein</fullName>
    </recommendedName>
</protein>
<dbReference type="eggNOG" id="ENOG502Z7WV">
    <property type="taxonomic scope" value="Bacteria"/>
</dbReference>
<dbReference type="Proteomes" id="UP000004923">
    <property type="component" value="Unassembled WGS sequence"/>
</dbReference>
<dbReference type="AlphaFoldDB" id="E8LC36"/>
<dbReference type="HOGENOM" id="CLU_623822_0_0_9"/>
<keyword evidence="2" id="KW-1185">Reference proteome</keyword>